<dbReference type="RefSeq" id="WP_188608880.1">
    <property type="nucleotide sequence ID" value="NZ_BMGG01000003.1"/>
</dbReference>
<reference evidence="5" key="1">
    <citation type="journal article" date="2014" name="Int. J. Syst. Evol. Microbiol.">
        <title>Complete genome sequence of Corynebacterium casei LMG S-19264T (=DSM 44701T), isolated from a smear-ripened cheese.</title>
        <authorList>
            <consortium name="US DOE Joint Genome Institute (JGI-PGF)"/>
            <person name="Walter F."/>
            <person name="Albersmeier A."/>
            <person name="Kalinowski J."/>
            <person name="Ruckert C."/>
        </authorList>
    </citation>
    <scope>NUCLEOTIDE SEQUENCE</scope>
    <source>
        <strain evidence="5">CGMCC 1.12919</strain>
    </source>
</reference>
<dbReference type="InterPro" id="IPR001155">
    <property type="entry name" value="OxRdtase_FMN_N"/>
</dbReference>
<comment type="cofactor">
    <cofactor evidence="1">
        <name>FMN</name>
        <dbReference type="ChEBI" id="CHEBI:58210"/>
    </cofactor>
</comment>
<dbReference type="InterPro" id="IPR045247">
    <property type="entry name" value="Oye-like"/>
</dbReference>
<accession>A0A916XB10</accession>
<dbReference type="GO" id="GO:0005829">
    <property type="term" value="C:cytosol"/>
    <property type="evidence" value="ECO:0007669"/>
    <property type="project" value="UniProtKB-ARBA"/>
</dbReference>
<sequence length="358" mass="38126">MPTLFDPIQLGAIRAPNRILMAPLTRARNSRGFVPTPVMAEYYGQRASAGLIISEATGISPQGLGWPYGPGIWSAEQVAGWRSVTEAVHHAGGRIVCQLWHMGRLVHPSFLGGAQPVSASATTAPHKAHTYEGRHPYAEARSLRTDEIPGLVADYAKAARHAREAGFEGVQIHAANGYLIDQFLRDNSNLRDDAYGGPVENRIRLLREVTQAVADAIGADRTSVRLSPNGDSQGANDSNPEALFPAAAAALSAIGIAFLELREPGFDGTFGKAERPPVAPAIRQAFAGQLVLNSDYDAAKAQAALDEGEADAISFGRPFISNPDLPNRLAKGIPLTPDVASNWYTQGPEGYVDYAVAS</sequence>
<dbReference type="InterPro" id="IPR013785">
    <property type="entry name" value="Aldolase_TIM"/>
</dbReference>
<dbReference type="AlphaFoldDB" id="A0A916XB10"/>
<keyword evidence="6" id="KW-1185">Reference proteome</keyword>
<organism evidence="5 6">
    <name type="scientific">Chelatococcus reniformis</name>
    <dbReference type="NCBI Taxonomy" id="1494448"/>
    <lineage>
        <taxon>Bacteria</taxon>
        <taxon>Pseudomonadati</taxon>
        <taxon>Pseudomonadota</taxon>
        <taxon>Alphaproteobacteria</taxon>
        <taxon>Hyphomicrobiales</taxon>
        <taxon>Chelatococcaceae</taxon>
        <taxon>Chelatococcus</taxon>
    </lineage>
</organism>
<evidence type="ECO:0000313" key="5">
    <source>
        <dbReference type="EMBL" id="GGC60172.1"/>
    </source>
</evidence>
<dbReference type="CDD" id="cd02933">
    <property type="entry name" value="OYE_like_FMN"/>
    <property type="match status" value="1"/>
</dbReference>
<name>A0A916XB10_9HYPH</name>
<dbReference type="PANTHER" id="PTHR22893">
    <property type="entry name" value="NADH OXIDOREDUCTASE-RELATED"/>
    <property type="match status" value="1"/>
</dbReference>
<evidence type="ECO:0000256" key="3">
    <source>
        <dbReference type="ARBA" id="ARBA00023002"/>
    </source>
</evidence>
<dbReference type="Gene3D" id="3.20.20.70">
    <property type="entry name" value="Aldolase class I"/>
    <property type="match status" value="1"/>
</dbReference>
<gene>
    <name evidence="5" type="primary">nemA</name>
    <name evidence="5" type="ORF">GCM10010994_18550</name>
</gene>
<protein>
    <submittedName>
        <fullName evidence="5">Alkene reductase</fullName>
    </submittedName>
</protein>
<keyword evidence="3" id="KW-0560">Oxidoreductase</keyword>
<comment type="similarity">
    <text evidence="2">Belongs to the NADH:flavin oxidoreductase/NADH oxidase family.</text>
</comment>
<evidence type="ECO:0000256" key="1">
    <source>
        <dbReference type="ARBA" id="ARBA00001917"/>
    </source>
</evidence>
<comment type="caution">
    <text evidence="5">The sequence shown here is derived from an EMBL/GenBank/DDBJ whole genome shotgun (WGS) entry which is preliminary data.</text>
</comment>
<dbReference type="GO" id="GO:0016628">
    <property type="term" value="F:oxidoreductase activity, acting on the CH-CH group of donors, NAD or NADP as acceptor"/>
    <property type="evidence" value="ECO:0007669"/>
    <property type="project" value="UniProtKB-ARBA"/>
</dbReference>
<evidence type="ECO:0000256" key="2">
    <source>
        <dbReference type="ARBA" id="ARBA00005979"/>
    </source>
</evidence>
<feature type="domain" description="NADH:flavin oxidoreductase/NADH oxidase N-terminal" evidence="4">
    <location>
        <begin position="4"/>
        <end position="335"/>
    </location>
</feature>
<dbReference type="SUPFAM" id="SSF51395">
    <property type="entry name" value="FMN-linked oxidoreductases"/>
    <property type="match status" value="1"/>
</dbReference>
<dbReference type="Pfam" id="PF00724">
    <property type="entry name" value="Oxidored_FMN"/>
    <property type="match status" value="1"/>
</dbReference>
<dbReference type="PANTHER" id="PTHR22893:SF91">
    <property type="entry name" value="NADPH DEHYDROGENASE 2-RELATED"/>
    <property type="match status" value="1"/>
</dbReference>
<proteinExistence type="inferred from homology"/>
<reference evidence="5" key="2">
    <citation type="submission" date="2020-09" db="EMBL/GenBank/DDBJ databases">
        <authorList>
            <person name="Sun Q."/>
            <person name="Zhou Y."/>
        </authorList>
    </citation>
    <scope>NUCLEOTIDE SEQUENCE</scope>
    <source>
        <strain evidence="5">CGMCC 1.12919</strain>
    </source>
</reference>
<dbReference type="EMBL" id="BMGG01000003">
    <property type="protein sequence ID" value="GGC60172.1"/>
    <property type="molecule type" value="Genomic_DNA"/>
</dbReference>
<evidence type="ECO:0000313" key="6">
    <source>
        <dbReference type="Proteomes" id="UP000637002"/>
    </source>
</evidence>
<dbReference type="Proteomes" id="UP000637002">
    <property type="component" value="Unassembled WGS sequence"/>
</dbReference>
<evidence type="ECO:0000259" key="4">
    <source>
        <dbReference type="Pfam" id="PF00724"/>
    </source>
</evidence>
<dbReference type="GO" id="GO:0010181">
    <property type="term" value="F:FMN binding"/>
    <property type="evidence" value="ECO:0007669"/>
    <property type="project" value="InterPro"/>
</dbReference>
<dbReference type="FunFam" id="3.20.20.70:FF:000059">
    <property type="entry name" value="N-ethylmaleimide reductase, FMN-linked"/>
    <property type="match status" value="1"/>
</dbReference>